<evidence type="ECO:0000256" key="1">
    <source>
        <dbReference type="ARBA" id="ARBA00022664"/>
    </source>
</evidence>
<protein>
    <recommendedName>
        <fullName evidence="6">RRM domain-containing protein</fullName>
    </recommendedName>
</protein>
<feature type="region of interest" description="Disordered" evidence="5">
    <location>
        <begin position="1"/>
        <end position="91"/>
    </location>
</feature>
<dbReference type="InterPro" id="IPR012677">
    <property type="entry name" value="Nucleotide-bd_a/b_plait_sf"/>
</dbReference>
<feature type="domain" description="RRM" evidence="6">
    <location>
        <begin position="115"/>
        <end position="198"/>
    </location>
</feature>
<name>A0A3P3YJC5_PLABS</name>
<evidence type="ECO:0000256" key="4">
    <source>
        <dbReference type="PROSITE-ProRule" id="PRU00176"/>
    </source>
</evidence>
<dbReference type="AlphaFoldDB" id="A0A3P3YJC5"/>
<accession>A0A3P3YJC5</accession>
<evidence type="ECO:0000256" key="5">
    <source>
        <dbReference type="SAM" id="MobiDB-lite"/>
    </source>
</evidence>
<evidence type="ECO:0000256" key="3">
    <source>
        <dbReference type="ARBA" id="ARBA00023187"/>
    </source>
</evidence>
<dbReference type="InterPro" id="IPR000504">
    <property type="entry name" value="RRM_dom"/>
</dbReference>
<evidence type="ECO:0000259" key="6">
    <source>
        <dbReference type="PROSITE" id="PS50102"/>
    </source>
</evidence>
<evidence type="ECO:0000313" key="7">
    <source>
        <dbReference type="EMBL" id="SPR00275.1"/>
    </source>
</evidence>
<sequence>MSEPRSDRRPRHRHRSRSRSQSRSRSRSSRHRRRHRSVSPSGRHPRRRPSSRSPRRHRRHRSRSRSRSRRQTRSRSRTRAIPSPPRPNPELIKQLLSQSPAGSNPQLAQVTRQARRLYCGNLPIGAGFTEAALVQFFTNAAIASGITTPNPVVSVWTSSDGSFCFVECRAVSDATRCIDIFDGLMLGGRPLRVGRPADYMPAPDHLDTFVMDIAGLPAAPADCTGRLPAHSTAAPPVPAHLVDQAITAPTRVILLTNMCSRGDLLDKDEYDDILLDVREECQKFGPVEQVWIPKPSADGPENDPPGVGKIWVQFDSVDHASAARDVLKTRSFNGKLVGATFYPESKFIDRQAE</sequence>
<geneLocation type="mitochondrion" evidence="7"/>
<dbReference type="EMBL" id="OVEO01000014">
    <property type="protein sequence ID" value="SPR00275.1"/>
    <property type="molecule type" value="Genomic_DNA"/>
</dbReference>
<proteinExistence type="predicted"/>
<dbReference type="GO" id="GO:0006397">
    <property type="term" value="P:mRNA processing"/>
    <property type="evidence" value="ECO:0007669"/>
    <property type="project" value="UniProtKB-KW"/>
</dbReference>
<keyword evidence="3" id="KW-0508">mRNA splicing</keyword>
<evidence type="ECO:0000313" key="8">
    <source>
        <dbReference type="Proteomes" id="UP000290189"/>
    </source>
</evidence>
<dbReference type="Gene3D" id="3.30.70.330">
    <property type="match status" value="2"/>
</dbReference>
<keyword evidence="2 4" id="KW-0694">RNA-binding</keyword>
<dbReference type="PROSITE" id="PS50102">
    <property type="entry name" value="RRM"/>
    <property type="match status" value="1"/>
</dbReference>
<dbReference type="GO" id="GO:0008380">
    <property type="term" value="P:RNA splicing"/>
    <property type="evidence" value="ECO:0007669"/>
    <property type="project" value="UniProtKB-KW"/>
</dbReference>
<dbReference type="InterPro" id="IPR035979">
    <property type="entry name" value="RBD_domain_sf"/>
</dbReference>
<keyword evidence="1" id="KW-0507">mRNA processing</keyword>
<dbReference type="SMART" id="SM00360">
    <property type="entry name" value="RRM"/>
    <property type="match status" value="1"/>
</dbReference>
<organism evidence="7 8">
    <name type="scientific">Plasmodiophora brassicae</name>
    <name type="common">Clubroot disease agent</name>
    <dbReference type="NCBI Taxonomy" id="37360"/>
    <lineage>
        <taxon>Eukaryota</taxon>
        <taxon>Sar</taxon>
        <taxon>Rhizaria</taxon>
        <taxon>Endomyxa</taxon>
        <taxon>Phytomyxea</taxon>
        <taxon>Plasmodiophorida</taxon>
        <taxon>Plasmodiophoridae</taxon>
        <taxon>Plasmodiophora</taxon>
    </lineage>
</organism>
<dbReference type="PANTHER" id="PTHR23139">
    <property type="entry name" value="RNA-BINDING PROTEIN"/>
    <property type="match status" value="1"/>
</dbReference>
<dbReference type="Proteomes" id="UP000290189">
    <property type="component" value="Unassembled WGS sequence"/>
</dbReference>
<reference evidence="7 8" key="1">
    <citation type="submission" date="2018-03" db="EMBL/GenBank/DDBJ databases">
        <authorList>
            <person name="Fogelqvist J."/>
        </authorList>
    </citation>
    <scope>NUCLEOTIDE SEQUENCE [LARGE SCALE GENOMIC DNA]</scope>
</reference>
<evidence type="ECO:0000256" key="2">
    <source>
        <dbReference type="ARBA" id="ARBA00022884"/>
    </source>
</evidence>
<dbReference type="FunFam" id="3.30.70.330:FF:000097">
    <property type="entry name" value="U2 snRNP auxiliary factor large subunit"/>
    <property type="match status" value="1"/>
</dbReference>
<dbReference type="GO" id="GO:0003723">
    <property type="term" value="F:RNA binding"/>
    <property type="evidence" value="ECO:0007669"/>
    <property type="project" value="UniProtKB-UniRule"/>
</dbReference>
<feature type="compositionally biased region" description="Basic residues" evidence="5">
    <location>
        <begin position="8"/>
        <end position="78"/>
    </location>
</feature>
<dbReference type="CDD" id="cd12232">
    <property type="entry name" value="RRM3_U2AF65"/>
    <property type="match status" value="1"/>
</dbReference>
<keyword evidence="7" id="KW-0496">Mitochondrion</keyword>
<dbReference type="SUPFAM" id="SSF54928">
    <property type="entry name" value="RNA-binding domain, RBD"/>
    <property type="match status" value="1"/>
</dbReference>
<gene>
    <name evidence="7" type="ORF">PLBR_LOCUS7490</name>
</gene>